<keyword evidence="7" id="KW-1185">Reference proteome</keyword>
<dbReference type="Proteomes" id="UP000440198">
    <property type="component" value="Unassembled WGS sequence"/>
</dbReference>
<name>A0A174BZ13_9BACE</name>
<evidence type="ECO:0000313" key="5">
    <source>
        <dbReference type="Proteomes" id="UP000095517"/>
    </source>
</evidence>
<sequence length="84" mass="10327">MEQHTYDNESVQELLDWAKKMVETNNYPTERFKINKCTTIIDGKHYLETLIAMISRNWENPTFHPTIEQLWEFREKWENREAHK</sequence>
<protein>
    <recommendedName>
        <fullName evidence="1">DUF6965 domain-containing protein</fullName>
    </recommendedName>
</protein>
<dbReference type="EMBL" id="VWAG01000057">
    <property type="protein sequence ID" value="KAA5252650.1"/>
    <property type="molecule type" value="Genomic_DNA"/>
</dbReference>
<dbReference type="InterPro" id="IPR054238">
    <property type="entry name" value="DUF6965"/>
</dbReference>
<reference evidence="2 5" key="1">
    <citation type="submission" date="2015-09" db="EMBL/GenBank/DDBJ databases">
        <authorList>
            <consortium name="Pathogen Informatics"/>
        </authorList>
    </citation>
    <scope>NUCLEOTIDE SEQUENCE [LARGE SCALE GENOMIC DNA]</scope>
    <source>
        <strain evidence="2 5">2789STDY5608840</strain>
    </source>
</reference>
<evidence type="ECO:0000313" key="6">
    <source>
        <dbReference type="Proteomes" id="UP000421791"/>
    </source>
</evidence>
<dbReference type="EMBL" id="CYZH01000006">
    <property type="protein sequence ID" value="CUO05867.1"/>
    <property type="molecule type" value="Genomic_DNA"/>
</dbReference>
<dbReference type="EMBL" id="VWAK01000052">
    <property type="protein sequence ID" value="KAA5227122.1"/>
    <property type="molecule type" value="Genomic_DNA"/>
</dbReference>
<dbReference type="Pfam" id="PF22292">
    <property type="entry name" value="DUF6965"/>
    <property type="match status" value="1"/>
</dbReference>
<feature type="domain" description="DUF6965" evidence="1">
    <location>
        <begin position="9"/>
        <end position="79"/>
    </location>
</feature>
<evidence type="ECO:0000313" key="4">
    <source>
        <dbReference type="EMBL" id="KAA5252650.1"/>
    </source>
</evidence>
<evidence type="ECO:0000313" key="7">
    <source>
        <dbReference type="Proteomes" id="UP000440198"/>
    </source>
</evidence>
<reference evidence="6 7" key="2">
    <citation type="journal article" date="2019" name="Nat. Med.">
        <title>A library of human gut bacterial isolates paired with longitudinal multiomics data enables mechanistic microbiome research.</title>
        <authorList>
            <person name="Poyet M."/>
            <person name="Groussin M."/>
            <person name="Gibbons S.M."/>
            <person name="Avila-Pacheco J."/>
            <person name="Jiang X."/>
            <person name="Kearney S.M."/>
            <person name="Perrotta A.R."/>
            <person name="Berdy B."/>
            <person name="Zhao S."/>
            <person name="Lieberman T.D."/>
            <person name="Swanson P.K."/>
            <person name="Smith M."/>
            <person name="Roesemann S."/>
            <person name="Alexander J.E."/>
            <person name="Rich S.A."/>
            <person name="Livny J."/>
            <person name="Vlamakis H."/>
            <person name="Clish C."/>
            <person name="Bullock K."/>
            <person name="Deik A."/>
            <person name="Scott J."/>
            <person name="Pierce K.A."/>
            <person name="Xavier R.J."/>
            <person name="Alm E.J."/>
        </authorList>
    </citation>
    <scope>NUCLEOTIDE SEQUENCE [LARGE SCALE GENOMIC DNA]</scope>
    <source>
        <strain evidence="4 7">BIOML-A2</strain>
        <strain evidence="3 6">BIOML-A6</strain>
    </source>
</reference>
<dbReference type="Proteomes" id="UP000421791">
    <property type="component" value="Unassembled WGS sequence"/>
</dbReference>
<evidence type="ECO:0000313" key="2">
    <source>
        <dbReference type="EMBL" id="CUO05867.1"/>
    </source>
</evidence>
<dbReference type="AlphaFoldDB" id="A0A174BZ13"/>
<gene>
    <name evidence="2" type="ORF">ERS852397_01273</name>
    <name evidence="4" type="ORF">F2Z09_19430</name>
    <name evidence="3" type="ORF">F2Z22_19960</name>
</gene>
<dbReference type="RefSeq" id="WP_022276325.1">
    <property type="nucleotide sequence ID" value="NZ_CABIXA010000006.1"/>
</dbReference>
<organism evidence="2 5">
    <name type="scientific">Bacteroides finegoldii</name>
    <dbReference type="NCBI Taxonomy" id="338188"/>
    <lineage>
        <taxon>Bacteria</taxon>
        <taxon>Pseudomonadati</taxon>
        <taxon>Bacteroidota</taxon>
        <taxon>Bacteroidia</taxon>
        <taxon>Bacteroidales</taxon>
        <taxon>Bacteroidaceae</taxon>
        <taxon>Bacteroides</taxon>
    </lineage>
</organism>
<evidence type="ECO:0000313" key="3">
    <source>
        <dbReference type="EMBL" id="KAA5227122.1"/>
    </source>
</evidence>
<accession>A0A174BZ13</accession>
<evidence type="ECO:0000259" key="1">
    <source>
        <dbReference type="Pfam" id="PF22292"/>
    </source>
</evidence>
<dbReference type="GeneID" id="92989926"/>
<proteinExistence type="predicted"/>
<dbReference type="Proteomes" id="UP000095517">
    <property type="component" value="Unassembled WGS sequence"/>
</dbReference>